<dbReference type="RefSeq" id="WP_286329232.1">
    <property type="nucleotide sequence ID" value="NZ_AP027734.1"/>
</dbReference>
<evidence type="ECO:0000313" key="3">
    <source>
        <dbReference type="Proteomes" id="UP001321477"/>
    </source>
</evidence>
<feature type="transmembrane region" description="Helical" evidence="1">
    <location>
        <begin position="216"/>
        <end position="233"/>
    </location>
</feature>
<reference evidence="3" key="1">
    <citation type="journal article" date="2019" name="Int. J. Syst. Evol. Microbiol.">
        <title>The Global Catalogue of Microorganisms (GCM) 10K type strain sequencing project: providing services to taxonomists for standard genome sequencing and annotation.</title>
        <authorList>
            <consortium name="The Broad Institute Genomics Platform"/>
            <consortium name="The Broad Institute Genome Sequencing Center for Infectious Disease"/>
            <person name="Wu L."/>
            <person name="Ma J."/>
        </authorList>
    </citation>
    <scope>NUCLEOTIDE SEQUENCE [LARGE SCALE GENOMIC DNA]</scope>
    <source>
        <strain evidence="3">NBRC 109019</strain>
    </source>
</reference>
<name>A0ABM8H620_9MICO</name>
<feature type="transmembrane region" description="Helical" evidence="1">
    <location>
        <begin position="191"/>
        <end position="210"/>
    </location>
</feature>
<feature type="transmembrane region" description="Helical" evidence="1">
    <location>
        <begin position="306"/>
        <end position="323"/>
    </location>
</feature>
<feature type="transmembrane region" description="Helical" evidence="1">
    <location>
        <begin position="435"/>
        <end position="455"/>
    </location>
</feature>
<feature type="transmembrane region" description="Helical" evidence="1">
    <location>
        <begin position="102"/>
        <end position="121"/>
    </location>
</feature>
<keyword evidence="3" id="KW-1185">Reference proteome</keyword>
<feature type="transmembrane region" description="Helical" evidence="1">
    <location>
        <begin position="277"/>
        <end position="294"/>
    </location>
</feature>
<feature type="transmembrane region" description="Helical" evidence="1">
    <location>
        <begin position="161"/>
        <end position="179"/>
    </location>
</feature>
<protein>
    <recommendedName>
        <fullName evidence="4">Integral membrane protein</fullName>
    </recommendedName>
</protein>
<feature type="transmembrane region" description="Helical" evidence="1">
    <location>
        <begin position="411"/>
        <end position="429"/>
    </location>
</feature>
<keyword evidence="1" id="KW-0812">Transmembrane</keyword>
<sequence length="526" mass="53104">MPAAALALVGLVWARSGNRAVSSLFAAGTPLATVFAGAGVAAGLEGGSIAIGMAAASLVAAVVAHVALPRDQIVRRVWCSATAILVTVTTVIALAGPVPSEAVWLVLLLLAPAPLILAALFGDPIGGPSVVANGSWGSLVLGVGSMWAWFGDRGASDVEAYTLPLAIGLWVAAGLVLWRRPATDTTAAGRTTLLAAGAAVAVLPSLATAGDSELRTLVLVAIGAVLVIAGSFVPELVRGIPVRMLVVATGWVAATGAALLRGSTIATGGTSGLPIEFWPVLALAVGVVATVLWARDRAVPERAAEITLAVSVTLAAVPTALAIADGRNAGLRAAVLLGCLAVVHVVGTATRTRPFSGPALTWTSLAAAVVAGGFALVSGAVDPFDLVTVPIGAALVAAGAVHLHRSPGARSWPTLGPGLAVLLLPALLADWTDPVLWRLVALGVAAVAAVVTGAVLRLQAPLLLGGAVLFVHAIAQLWPWITLLYEAVWWWLWLGIAGALLIAIAATYERQVRLARGLGRTIASLR</sequence>
<evidence type="ECO:0008006" key="4">
    <source>
        <dbReference type="Google" id="ProtNLM"/>
    </source>
</evidence>
<dbReference type="NCBIfam" id="NF047321">
    <property type="entry name" value="SCO7613_CTERM"/>
    <property type="match status" value="1"/>
</dbReference>
<evidence type="ECO:0000313" key="2">
    <source>
        <dbReference type="EMBL" id="BDZ56257.1"/>
    </source>
</evidence>
<feature type="transmembrane region" description="Helical" evidence="1">
    <location>
        <begin position="77"/>
        <end position="96"/>
    </location>
</feature>
<gene>
    <name evidence="2" type="ORF">GCM10025870_33300</name>
</gene>
<feature type="transmembrane region" description="Helical" evidence="1">
    <location>
        <begin position="50"/>
        <end position="68"/>
    </location>
</feature>
<dbReference type="EMBL" id="AP027734">
    <property type="protein sequence ID" value="BDZ56257.1"/>
    <property type="molecule type" value="Genomic_DNA"/>
</dbReference>
<feature type="transmembrane region" description="Helical" evidence="1">
    <location>
        <begin position="245"/>
        <end position="265"/>
    </location>
</feature>
<feature type="transmembrane region" description="Helical" evidence="1">
    <location>
        <begin position="487"/>
        <end position="508"/>
    </location>
</feature>
<feature type="transmembrane region" description="Helical" evidence="1">
    <location>
        <begin position="359"/>
        <end position="381"/>
    </location>
</feature>
<accession>A0ABM8H620</accession>
<dbReference type="InterPro" id="IPR058062">
    <property type="entry name" value="SCO7613_C"/>
</dbReference>
<keyword evidence="1" id="KW-0472">Membrane</keyword>
<keyword evidence="1" id="KW-1133">Transmembrane helix</keyword>
<feature type="transmembrane region" description="Helical" evidence="1">
    <location>
        <begin position="329"/>
        <end position="347"/>
    </location>
</feature>
<organism evidence="2 3">
    <name type="scientific">Agromyces marinus</name>
    <dbReference type="NCBI Taxonomy" id="1389020"/>
    <lineage>
        <taxon>Bacteria</taxon>
        <taxon>Bacillati</taxon>
        <taxon>Actinomycetota</taxon>
        <taxon>Actinomycetes</taxon>
        <taxon>Micrococcales</taxon>
        <taxon>Microbacteriaceae</taxon>
        <taxon>Agromyces</taxon>
    </lineage>
</organism>
<feature type="transmembrane region" description="Helical" evidence="1">
    <location>
        <begin position="387"/>
        <end position="404"/>
    </location>
</feature>
<evidence type="ECO:0000256" key="1">
    <source>
        <dbReference type="SAM" id="Phobius"/>
    </source>
</evidence>
<feature type="transmembrane region" description="Helical" evidence="1">
    <location>
        <begin position="130"/>
        <end position="149"/>
    </location>
</feature>
<feature type="transmembrane region" description="Helical" evidence="1">
    <location>
        <begin position="462"/>
        <end position="481"/>
    </location>
</feature>
<proteinExistence type="predicted"/>
<dbReference type="Proteomes" id="UP001321477">
    <property type="component" value="Chromosome"/>
</dbReference>